<evidence type="ECO:0000256" key="1">
    <source>
        <dbReference type="ARBA" id="ARBA00000085"/>
    </source>
</evidence>
<dbReference type="Gene3D" id="1.10.287.130">
    <property type="match status" value="1"/>
</dbReference>
<evidence type="ECO:0000256" key="2">
    <source>
        <dbReference type="ARBA" id="ARBA00012438"/>
    </source>
</evidence>
<dbReference type="InterPro" id="IPR003594">
    <property type="entry name" value="HATPase_dom"/>
</dbReference>
<name>A0ABW9RYA2_9BACT</name>
<reference evidence="11 12" key="1">
    <citation type="submission" date="2019-02" db="EMBL/GenBank/DDBJ databases">
        <authorList>
            <person name="Goldberg S.R."/>
            <person name="Haltli B.A."/>
            <person name="Correa H."/>
            <person name="Russell K.G."/>
        </authorList>
    </citation>
    <scope>NUCLEOTIDE SEQUENCE [LARGE SCALE GENOMIC DNA]</scope>
    <source>
        <strain evidence="11 12">JCM 16186</strain>
    </source>
</reference>
<accession>A0ABW9RYA2</accession>
<proteinExistence type="predicted"/>
<dbReference type="PROSITE" id="PS50109">
    <property type="entry name" value="HIS_KIN"/>
    <property type="match status" value="1"/>
</dbReference>
<evidence type="ECO:0000256" key="3">
    <source>
        <dbReference type="ARBA" id="ARBA00022553"/>
    </source>
</evidence>
<keyword evidence="4" id="KW-0808">Transferase</keyword>
<evidence type="ECO:0000256" key="7">
    <source>
        <dbReference type="ARBA" id="ARBA00022840"/>
    </source>
</evidence>
<keyword evidence="7" id="KW-0067">ATP-binding</keyword>
<evidence type="ECO:0000256" key="4">
    <source>
        <dbReference type="ARBA" id="ARBA00022679"/>
    </source>
</evidence>
<comment type="catalytic activity">
    <reaction evidence="1">
        <text>ATP + protein L-histidine = ADP + protein N-phospho-L-histidine.</text>
        <dbReference type="EC" id="2.7.13.3"/>
    </reaction>
</comment>
<keyword evidence="12" id="KW-1185">Reference proteome</keyword>
<evidence type="ECO:0000259" key="10">
    <source>
        <dbReference type="PROSITE" id="PS50109"/>
    </source>
</evidence>
<evidence type="ECO:0000256" key="5">
    <source>
        <dbReference type="ARBA" id="ARBA00022741"/>
    </source>
</evidence>
<dbReference type="SUPFAM" id="SSF55874">
    <property type="entry name" value="ATPase domain of HSP90 chaperone/DNA topoisomerase II/histidine kinase"/>
    <property type="match status" value="1"/>
</dbReference>
<dbReference type="PANTHER" id="PTHR43065">
    <property type="entry name" value="SENSOR HISTIDINE KINASE"/>
    <property type="match status" value="1"/>
</dbReference>
<evidence type="ECO:0000256" key="6">
    <source>
        <dbReference type="ARBA" id="ARBA00022777"/>
    </source>
</evidence>
<dbReference type="PANTHER" id="PTHR43065:SF46">
    <property type="entry name" value="C4-DICARBOXYLATE TRANSPORT SENSOR PROTEIN DCTB"/>
    <property type="match status" value="1"/>
</dbReference>
<dbReference type="EMBL" id="SMLW01000676">
    <property type="protein sequence ID" value="MTI28948.1"/>
    <property type="molecule type" value="Genomic_DNA"/>
</dbReference>
<dbReference type="CDD" id="cd00082">
    <property type="entry name" value="HisKA"/>
    <property type="match status" value="1"/>
</dbReference>
<dbReference type="Pfam" id="PF02518">
    <property type="entry name" value="HATPase_c"/>
    <property type="match status" value="1"/>
</dbReference>
<dbReference type="SMART" id="SM00387">
    <property type="entry name" value="HATPase_c"/>
    <property type="match status" value="1"/>
</dbReference>
<feature type="coiled-coil region" evidence="9">
    <location>
        <begin position="107"/>
        <end position="134"/>
    </location>
</feature>
<dbReference type="RefSeq" id="WP_155176966.1">
    <property type="nucleotide sequence ID" value="NZ_BAAAFL010000012.1"/>
</dbReference>
<keyword evidence="3" id="KW-0597">Phosphoprotein</keyword>
<dbReference type="SMART" id="SM00388">
    <property type="entry name" value="HisKA"/>
    <property type="match status" value="1"/>
</dbReference>
<dbReference type="InterPro" id="IPR004358">
    <property type="entry name" value="Sig_transdc_His_kin-like_C"/>
</dbReference>
<dbReference type="Proteomes" id="UP000798808">
    <property type="component" value="Unassembled WGS sequence"/>
</dbReference>
<comment type="caution">
    <text evidence="11">The sequence shown here is derived from an EMBL/GenBank/DDBJ whole genome shotgun (WGS) entry which is preliminary data.</text>
</comment>
<keyword evidence="9" id="KW-0175">Coiled coil</keyword>
<dbReference type="Gene3D" id="3.30.565.10">
    <property type="entry name" value="Histidine kinase-like ATPase, C-terminal domain"/>
    <property type="match status" value="1"/>
</dbReference>
<sequence length="363" mass="40764">MESEDIIEILNERIKELTCLYEISNIVARHSDDYEETMNAVVSAIPKAWKYSHYAIAEIKLLDASFCSGLIPKNRVSQEAKIEVDGSTCGKLAIHYLSPKFSESDFLMEEMQLLQKLANEISNIIERFEHKRREELLERKIQHNDRLAILGQITAGIAHEINTPLASILGFSQLIQENEENIKGDIEKIINATLHAREVVKKLMFFACEMPQRMQQTVIDPLLQDAIKLLNPSLQKAKITLEFKPAHDDVLIEVDPVQITQVVFNLVINAIHATPPGGQISISTKVEENHLVIIFKDSGKGIPAQIKDRIFEPFFSTKVVGEGSGLGLSVVHGIIMNHHGNIDFISHEGQGTTFYVSLPIVKK</sequence>
<keyword evidence="5" id="KW-0547">Nucleotide-binding</keyword>
<keyword evidence="6" id="KW-0418">Kinase</keyword>
<dbReference type="InterPro" id="IPR005467">
    <property type="entry name" value="His_kinase_dom"/>
</dbReference>
<dbReference type="InterPro" id="IPR036097">
    <property type="entry name" value="HisK_dim/P_sf"/>
</dbReference>
<feature type="domain" description="Histidine kinase" evidence="10">
    <location>
        <begin position="156"/>
        <end position="362"/>
    </location>
</feature>
<dbReference type="PRINTS" id="PR00344">
    <property type="entry name" value="BCTRLSENSOR"/>
</dbReference>
<protein>
    <recommendedName>
        <fullName evidence="2">histidine kinase</fullName>
        <ecNumber evidence="2">2.7.13.3</ecNumber>
    </recommendedName>
</protein>
<evidence type="ECO:0000256" key="8">
    <source>
        <dbReference type="ARBA" id="ARBA00023012"/>
    </source>
</evidence>
<dbReference type="SUPFAM" id="SSF47384">
    <property type="entry name" value="Homodimeric domain of signal transducing histidine kinase"/>
    <property type="match status" value="1"/>
</dbReference>
<evidence type="ECO:0000256" key="9">
    <source>
        <dbReference type="SAM" id="Coils"/>
    </source>
</evidence>
<dbReference type="EC" id="2.7.13.3" evidence="2"/>
<keyword evidence="8" id="KW-0902">Two-component regulatory system</keyword>
<evidence type="ECO:0000313" key="11">
    <source>
        <dbReference type="EMBL" id="MTI28948.1"/>
    </source>
</evidence>
<dbReference type="Pfam" id="PF00512">
    <property type="entry name" value="HisKA"/>
    <property type="match status" value="1"/>
</dbReference>
<evidence type="ECO:0000313" key="12">
    <source>
        <dbReference type="Proteomes" id="UP000798808"/>
    </source>
</evidence>
<dbReference type="InterPro" id="IPR003661">
    <property type="entry name" value="HisK_dim/P_dom"/>
</dbReference>
<gene>
    <name evidence="11" type="ORF">E1163_28565</name>
</gene>
<dbReference type="InterPro" id="IPR036890">
    <property type="entry name" value="HATPase_C_sf"/>
</dbReference>
<organism evidence="11 12">
    <name type="scientific">Fulvivirga kasyanovii</name>
    <dbReference type="NCBI Taxonomy" id="396812"/>
    <lineage>
        <taxon>Bacteria</taxon>
        <taxon>Pseudomonadati</taxon>
        <taxon>Bacteroidota</taxon>
        <taxon>Cytophagia</taxon>
        <taxon>Cytophagales</taxon>
        <taxon>Fulvivirgaceae</taxon>
        <taxon>Fulvivirga</taxon>
    </lineage>
</organism>